<feature type="compositionally biased region" description="Basic and acidic residues" evidence="1">
    <location>
        <begin position="928"/>
        <end position="964"/>
    </location>
</feature>
<dbReference type="Gene3D" id="2.30.30.140">
    <property type="match status" value="4"/>
</dbReference>
<feature type="domain" description="Tudor" evidence="2">
    <location>
        <begin position="60"/>
        <end position="120"/>
    </location>
</feature>
<dbReference type="InterPro" id="IPR002999">
    <property type="entry name" value="Tudor"/>
</dbReference>
<dbReference type="InterPro" id="IPR050621">
    <property type="entry name" value="Tudor_domain_containing"/>
</dbReference>
<evidence type="ECO:0000259" key="2">
    <source>
        <dbReference type="PROSITE" id="PS50304"/>
    </source>
</evidence>
<dbReference type="AlphaFoldDB" id="A0A1B6IPE7"/>
<dbReference type="PANTHER" id="PTHR22948">
    <property type="entry name" value="TUDOR DOMAIN CONTAINING PROTEIN"/>
    <property type="match status" value="1"/>
</dbReference>
<dbReference type="PROSITE" id="PS50304">
    <property type="entry name" value="TUDOR"/>
    <property type="match status" value="4"/>
</dbReference>
<feature type="compositionally biased region" description="Basic and acidic residues" evidence="1">
    <location>
        <begin position="759"/>
        <end position="917"/>
    </location>
</feature>
<dbReference type="Pfam" id="PF00567">
    <property type="entry name" value="TUDOR"/>
    <property type="match status" value="4"/>
</dbReference>
<feature type="domain" description="Tudor" evidence="2">
    <location>
        <begin position="1064"/>
        <end position="1122"/>
    </location>
</feature>
<dbReference type="EMBL" id="GECU01018939">
    <property type="protein sequence ID" value="JAS88767.1"/>
    <property type="molecule type" value="Transcribed_RNA"/>
</dbReference>
<protein>
    <recommendedName>
        <fullName evidence="2">Tudor domain-containing protein</fullName>
    </recommendedName>
</protein>
<feature type="compositionally biased region" description="Basic and acidic residues" evidence="1">
    <location>
        <begin position="708"/>
        <end position="750"/>
    </location>
</feature>
<dbReference type="GO" id="GO:0005737">
    <property type="term" value="C:cytoplasm"/>
    <property type="evidence" value="ECO:0007669"/>
    <property type="project" value="UniProtKB-ARBA"/>
</dbReference>
<feature type="region of interest" description="Disordered" evidence="1">
    <location>
        <begin position="694"/>
        <end position="1013"/>
    </location>
</feature>
<reference evidence="3" key="1">
    <citation type="submission" date="2015-11" db="EMBL/GenBank/DDBJ databases">
        <title>De novo transcriptome assembly of four potential Pierce s Disease insect vectors from Arizona vineyards.</title>
        <authorList>
            <person name="Tassone E.E."/>
        </authorList>
    </citation>
    <scope>NUCLEOTIDE SEQUENCE</scope>
</reference>
<dbReference type="Gene3D" id="2.40.50.90">
    <property type="match status" value="3"/>
</dbReference>
<name>A0A1B6IPE7_9HEMI</name>
<feature type="domain" description="Tudor" evidence="2">
    <location>
        <begin position="557"/>
        <end position="614"/>
    </location>
</feature>
<feature type="compositionally biased region" description="Basic and acidic residues" evidence="1">
    <location>
        <begin position="973"/>
        <end position="988"/>
    </location>
</feature>
<evidence type="ECO:0000256" key="1">
    <source>
        <dbReference type="SAM" id="MobiDB-lite"/>
    </source>
</evidence>
<evidence type="ECO:0000313" key="3">
    <source>
        <dbReference type="EMBL" id="JAS88767.1"/>
    </source>
</evidence>
<accession>A0A1B6IPE7</accession>
<feature type="domain" description="Tudor" evidence="2">
    <location>
        <begin position="365"/>
        <end position="423"/>
    </location>
</feature>
<dbReference type="SUPFAM" id="SSF63748">
    <property type="entry name" value="Tudor/PWWP/MBT"/>
    <property type="match status" value="4"/>
</dbReference>
<dbReference type="InterPro" id="IPR035437">
    <property type="entry name" value="SNase_OB-fold_sf"/>
</dbReference>
<dbReference type="PANTHER" id="PTHR22948:SF29">
    <property type="entry name" value="FI02030P-RELATED"/>
    <property type="match status" value="1"/>
</dbReference>
<sequence length="1162" mass="132099">MAVPPSHVEAHITHVDKDGSLIKVYAQTDKMNYCYIEKILYQLRGVFENNSDLKPKTSSDIQVGIVCFAKFEDDTYYRAKIESIQNVQQYMVTVVFIDHGNKAEVHVKDIRLMSKVMNLIANKKVFQDILLLPGLANDYYLYGITTREKEWDEYSLDYLRKRLCNTDLTCTVYENECGRIIRIAQEDKDPSAYLTKMSKAYSIPLHVQEALIRQISQKKAIPVPEFNVTLPPPQLLMQQPPPARLPNMSQPPPGIRMGSDINSFSGGQSSSLSSRYPTINSSIRPGIPGMTVRRPEVPAVPPPPVQSLQFSTEMLAMGVIHPVFVSHVEDGPYSFAVQVQDEVKNILTDMMANINKLERQPITSPLNPGSICLGRYSPDNILCRAIVMNVMDDKVKLYFADFGNSEILPYSEIFQIPPQFVVPKVMSHRFTLANLKDIHYTEKEKQVFKDLVANNAHLTLCVTQPEANPIKQYCELFYKYKNIKTVLSEKFQTQPMQLRYSSLTPPIMGSQEKVFVSFVLNPGRFFVQLEKNSYSLNQIMSCVATHCRTAQNLPLINMRVGEPCCALYEDNTWYRAEILKVAQDKAFINFVDYGNQEEIEFENLRQITPELVTTVKAQALVCCLTGYETRYHVEEEVSNRLEELILEKKMMMHVLDTSESNVLIVQMLDNKMQDISTMLEVRAPQSPIYNEYQATTTPTYTSRPPAGEADHGREGAAHGDNTWEERKYPDSKGPRFSKGRDRGPQDRNQREWQAPNKWQHREDTKKSWRSPEKSETPPRFNKEGGRWNDGQKPERRYNKDSEDKPWNKGENRFNKDDSKEGRSGREEGGTGRYNREDSGGSGRFNRDDNRTYGERGGRFNDDDKGGRFGSRFNREDGGGRFNKNDDDKPWRKRDEDSADWRSTKDKNDGGSWKDRDGSSGYKGGDGGKSWKDRESGGGGWNKDRESWKDGGGDRKSRFDNDGGFKKGGFSRESPTERSSFRKPWEKGSGDSFPKHSPRSQKPDSVGGIPPVTVKVGSSEDIQVVFTTSPMEFYVQLTSSFDELNELMEKIKTACESGEVSDMSSVTEKVGCLAKYSEDDSWYRGYVEEKSFDTAKVLFVDYGNKEDVSCDQIKDLPESMCVLPVQAVKCRLYAVPETAETDAFSALVDGKTLNAQFVAKHFL</sequence>
<proteinExistence type="predicted"/>
<feature type="non-terminal residue" evidence="3">
    <location>
        <position position="1162"/>
    </location>
</feature>
<dbReference type="SMART" id="SM00333">
    <property type="entry name" value="TUDOR"/>
    <property type="match status" value="4"/>
</dbReference>
<organism evidence="3">
    <name type="scientific">Homalodisca liturata</name>
    <dbReference type="NCBI Taxonomy" id="320908"/>
    <lineage>
        <taxon>Eukaryota</taxon>
        <taxon>Metazoa</taxon>
        <taxon>Ecdysozoa</taxon>
        <taxon>Arthropoda</taxon>
        <taxon>Hexapoda</taxon>
        <taxon>Insecta</taxon>
        <taxon>Pterygota</taxon>
        <taxon>Neoptera</taxon>
        <taxon>Paraneoptera</taxon>
        <taxon>Hemiptera</taxon>
        <taxon>Auchenorrhyncha</taxon>
        <taxon>Membracoidea</taxon>
        <taxon>Cicadellidae</taxon>
        <taxon>Cicadellinae</taxon>
        <taxon>Proconiini</taxon>
        <taxon>Homalodisca</taxon>
    </lineage>
</organism>
<dbReference type="FunFam" id="2.30.30.140:FF:000018">
    <property type="entry name" value="Serine/threonine-protein kinase 31"/>
    <property type="match status" value="2"/>
</dbReference>
<gene>
    <name evidence="3" type="ORF">g.51012</name>
</gene>